<dbReference type="SUPFAM" id="SSF55729">
    <property type="entry name" value="Acyl-CoA N-acyltransferases (Nat)"/>
    <property type="match status" value="1"/>
</dbReference>
<dbReference type="InterPro" id="IPR000182">
    <property type="entry name" value="GNAT_dom"/>
</dbReference>
<keyword evidence="3" id="KW-1185">Reference proteome</keyword>
<dbReference type="Proteomes" id="UP000664654">
    <property type="component" value="Unassembled WGS sequence"/>
</dbReference>
<evidence type="ECO:0000313" key="2">
    <source>
        <dbReference type="EMBL" id="MBN7824018.1"/>
    </source>
</evidence>
<evidence type="ECO:0000259" key="1">
    <source>
        <dbReference type="PROSITE" id="PS51186"/>
    </source>
</evidence>
<dbReference type="InterPro" id="IPR016181">
    <property type="entry name" value="Acyl_CoA_acyltransferase"/>
</dbReference>
<proteinExistence type="predicted"/>
<sequence>MSDIQYQQLTPDHFDRLLALANHVHGDNYLDMPSLQKLYNAGLKNDLNASWVALDDDRLVGFRLTLAAGNWQPDKWCSPSLWPVPRQEVCYFKCNTVDASYRAAGIGSKMLKLSVGEAAKQGAKAGLAHIWMASPGNSAFKYFSKCGGKLVKEHPGKWQENCINDGYVCPVCGTECDCVAAEMILQFEQANG</sequence>
<dbReference type="RefSeq" id="WP_206572116.1">
    <property type="nucleotide sequence ID" value="NZ_JAFKCV010000001.1"/>
</dbReference>
<dbReference type="PROSITE" id="PS51186">
    <property type="entry name" value="GNAT"/>
    <property type="match status" value="1"/>
</dbReference>
<dbReference type="Gene3D" id="3.40.630.30">
    <property type="match status" value="1"/>
</dbReference>
<accession>A0A939DK81</accession>
<dbReference type="AlphaFoldDB" id="A0A939DK81"/>
<dbReference type="CDD" id="cd04301">
    <property type="entry name" value="NAT_SF"/>
    <property type="match status" value="1"/>
</dbReference>
<organism evidence="2 3">
    <name type="scientific">Bowmanella dokdonensis</name>
    <dbReference type="NCBI Taxonomy" id="751969"/>
    <lineage>
        <taxon>Bacteria</taxon>
        <taxon>Pseudomonadati</taxon>
        <taxon>Pseudomonadota</taxon>
        <taxon>Gammaproteobacteria</taxon>
        <taxon>Alteromonadales</taxon>
        <taxon>Alteromonadaceae</taxon>
        <taxon>Bowmanella</taxon>
    </lineage>
</organism>
<comment type="caution">
    <text evidence="2">The sequence shown here is derived from an EMBL/GenBank/DDBJ whole genome shotgun (WGS) entry which is preliminary data.</text>
</comment>
<feature type="domain" description="N-acetyltransferase" evidence="1">
    <location>
        <begin position="4"/>
        <end position="188"/>
    </location>
</feature>
<dbReference type="Pfam" id="PF00583">
    <property type="entry name" value="Acetyltransf_1"/>
    <property type="match status" value="1"/>
</dbReference>
<dbReference type="EMBL" id="JAFKCV010000001">
    <property type="protein sequence ID" value="MBN7824018.1"/>
    <property type="molecule type" value="Genomic_DNA"/>
</dbReference>
<gene>
    <name evidence="2" type="ORF">J0A66_02155</name>
</gene>
<dbReference type="GO" id="GO:0016747">
    <property type="term" value="F:acyltransferase activity, transferring groups other than amino-acyl groups"/>
    <property type="evidence" value="ECO:0007669"/>
    <property type="project" value="InterPro"/>
</dbReference>
<reference evidence="2" key="1">
    <citation type="submission" date="2021-03" db="EMBL/GenBank/DDBJ databases">
        <title>novel species isolated from a fishpond in China.</title>
        <authorList>
            <person name="Lu H."/>
            <person name="Cai Z."/>
        </authorList>
    </citation>
    <scope>NUCLEOTIDE SEQUENCE</scope>
    <source>
        <strain evidence="2">JCM 30855</strain>
    </source>
</reference>
<name>A0A939DK81_9ALTE</name>
<evidence type="ECO:0000313" key="3">
    <source>
        <dbReference type="Proteomes" id="UP000664654"/>
    </source>
</evidence>
<protein>
    <submittedName>
        <fullName evidence="2">GNAT family N-acetyltransferase</fullName>
    </submittedName>
</protein>